<evidence type="ECO:0008006" key="3">
    <source>
        <dbReference type="Google" id="ProtNLM"/>
    </source>
</evidence>
<reference evidence="1 2" key="1">
    <citation type="submission" date="2011-06" db="EMBL/GenBank/DDBJ databases">
        <title>The draft genome of Thiocapsa marina 5811.</title>
        <authorList>
            <consortium name="US DOE Joint Genome Institute (JGI-PGF)"/>
            <person name="Lucas S."/>
            <person name="Han J."/>
            <person name="Cheng J.-F."/>
            <person name="Goodwin L."/>
            <person name="Pitluck S."/>
            <person name="Peters L."/>
            <person name="Land M.L."/>
            <person name="Hauser L."/>
            <person name="Vogl K."/>
            <person name="Liu Z."/>
            <person name="Imhoff J."/>
            <person name="Thiel V."/>
            <person name="Frigaard N.-U."/>
            <person name="Bryant D."/>
            <person name="Woyke T.J."/>
        </authorList>
    </citation>
    <scope>NUCLEOTIDE SEQUENCE [LARGE SCALE GENOMIC DNA]</scope>
    <source>
        <strain evidence="1 2">5811</strain>
    </source>
</reference>
<accession>F9UDK7</accession>
<dbReference type="SUPFAM" id="SSF51306">
    <property type="entry name" value="LexA/Signal peptidase"/>
    <property type="match status" value="1"/>
</dbReference>
<sequence>MALRSIAMEKPVRVRVNGDCMAPLVCHGAEVDVGYPRRWYWPGDVVVLLSPGRGLLIHRIIGAYRRRGDWMFLTQGDAAERPDMAVDAKMILGRACGGGCAQILVAIPGRHRVWAFSRLIRFALTRARHALPGRP</sequence>
<dbReference type="CDD" id="cd06462">
    <property type="entry name" value="Peptidase_S24_S26"/>
    <property type="match status" value="1"/>
</dbReference>
<proteinExistence type="predicted"/>
<dbReference type="RefSeq" id="WP_007193882.1">
    <property type="nucleotide sequence ID" value="NZ_AFWV01000009.1"/>
</dbReference>
<protein>
    <recommendedName>
        <fullName evidence="3">Peptidase S24/S26A/S26B/S26C domain-containing protein</fullName>
    </recommendedName>
</protein>
<dbReference type="AlphaFoldDB" id="F9UDK7"/>
<dbReference type="InterPro" id="IPR036286">
    <property type="entry name" value="LexA/Signal_pep-like_sf"/>
</dbReference>
<organism evidence="1 2">
    <name type="scientific">Thiocapsa marina 5811</name>
    <dbReference type="NCBI Taxonomy" id="768671"/>
    <lineage>
        <taxon>Bacteria</taxon>
        <taxon>Pseudomonadati</taxon>
        <taxon>Pseudomonadota</taxon>
        <taxon>Gammaproteobacteria</taxon>
        <taxon>Chromatiales</taxon>
        <taxon>Chromatiaceae</taxon>
        <taxon>Thiocapsa</taxon>
    </lineage>
</organism>
<dbReference type="Proteomes" id="UP000005459">
    <property type="component" value="Unassembled WGS sequence"/>
</dbReference>
<gene>
    <name evidence="1" type="ORF">ThimaDRAFT_3010</name>
</gene>
<dbReference type="OrthoDB" id="1467636at2"/>
<dbReference type="EMBL" id="AFWV01000009">
    <property type="protein sequence ID" value="EGV17951.1"/>
    <property type="molecule type" value="Genomic_DNA"/>
</dbReference>
<name>F9UDK7_9GAMM</name>
<evidence type="ECO:0000313" key="2">
    <source>
        <dbReference type="Proteomes" id="UP000005459"/>
    </source>
</evidence>
<keyword evidence="2" id="KW-1185">Reference proteome</keyword>
<evidence type="ECO:0000313" key="1">
    <source>
        <dbReference type="EMBL" id="EGV17951.1"/>
    </source>
</evidence>